<keyword evidence="2" id="KW-0067">ATP-binding</keyword>
<keyword evidence="2" id="KW-0547">Nucleotide-binding</keyword>
<dbReference type="GO" id="GO:0005524">
    <property type="term" value="F:ATP binding"/>
    <property type="evidence" value="ECO:0007669"/>
    <property type="project" value="InterPro"/>
</dbReference>
<name>A0A9D2BR82_9BACT</name>
<accession>A0A9D2BR82</accession>
<dbReference type="InterPro" id="IPR006935">
    <property type="entry name" value="Helicase/UvrB_N"/>
</dbReference>
<organism evidence="2 3">
    <name type="scientific">Candidatus Parabacteroides intestinigallinarum</name>
    <dbReference type="NCBI Taxonomy" id="2838722"/>
    <lineage>
        <taxon>Bacteria</taxon>
        <taxon>Pseudomonadati</taxon>
        <taxon>Bacteroidota</taxon>
        <taxon>Bacteroidia</taxon>
        <taxon>Bacteroidales</taxon>
        <taxon>Tannerellaceae</taxon>
        <taxon>Parabacteroides</taxon>
    </lineage>
</organism>
<sequence>MATTTWRICAPTESNGKWFSRSRSLQNACLKIAKIGGRIMPRGQRQTRQPQVEGKLSNSLVLNRYILSLFGATCLEALSEHLKDPALEGWDENNVSYFHKELLQRLFATSELTEEMLLAYDENIFRHTQAISEKREAQVKWKYFQYLSLLFTEIYLDKYFSDRKKLLADINTYLQLSFNADPKTYHGMTDFAETDLNKVAFWSATGSGKTLLMHVNVLQYRHYAEKYRQKPNRIILITPNEGLTKQHLEEFRKSNIGAGVFNKNTASGLFAGYDVDILEITKLGDTDGDKTVAVGFFEGNNLVLVDEGHRGSGGDAWKQRRDQLCGTGFSFEYSATFGQSISAIGNAAKRKDMLHEYGKATLFDYSYRYFYNDGYGKDYQILNMNSSWGSSLSDNLLIMYLTACMLNIYEQQRLYRDNRADLRPFLLENPLAVFVGGSVTADKSIGSQEVSDIVFILKFFQYFIVNKQASVGYIDHLLHGNDGLTDKYGHPIFARQFAYLRNLPDHEAESIYNDMLGLVFHCSVAGARLHLDNLKGKDGEIGMRIGNGEYFGIINVGDSGTLAKKCEEAGLNVMSKDYTEKSLFSTINQPDSSLNILIGSKKFTEGWSSWRVSTMGLLNVGKSEGSQIIQLFGRGVRLKGYRFSLKRSSVLDPSLQPESKPRFMHNLETLHIFGIKADYMEQFKQFLEDEGLPANDSDWEEFNLPVLPVANLRGKRLKYLKVKDGCDFKKDEKVIIKAGMLGNTSIMLDYYPKIQAMRSAGRKSILDETNATLHKAILTSEHLAFVDWNRVYFALIDYKNERSWYNLCISSEDIREIAMDSSWYTLFIPEHQMSFTDFGSQTAMWHDILVTLLKGYVEKVYNNAKSRWMSRNVETAYLDSNHPNFEEEYRVLMHKELFKNEDEAGFCKAINKLKQELTEGTFSKSIKIANSNDFEALYIAGHLYQPLLYLNESSFKHKELGSLIEVRPVALNKGERDFVCDIQRFFDNNPAFFEGKSLYLLRNKSRKGIGFFDDSGFYPDFIVWLVVGEHQYVSFIDPKGIRNLNGFSDSKIQLHKVIREDIEPGLHDASITLNSYIISNTEIKDVKHWVDFPELDLSSKQKKFNEHHVYFQGDQKDSYIQLILENMISSSK</sequence>
<dbReference type="Proteomes" id="UP000823847">
    <property type="component" value="Unassembled WGS sequence"/>
</dbReference>
<reference evidence="2" key="1">
    <citation type="journal article" date="2021" name="PeerJ">
        <title>Extensive microbial diversity within the chicken gut microbiome revealed by metagenomics and culture.</title>
        <authorList>
            <person name="Gilroy R."/>
            <person name="Ravi A."/>
            <person name="Getino M."/>
            <person name="Pursley I."/>
            <person name="Horton D.L."/>
            <person name="Alikhan N.F."/>
            <person name="Baker D."/>
            <person name="Gharbi K."/>
            <person name="Hall N."/>
            <person name="Watson M."/>
            <person name="Adriaenssens E.M."/>
            <person name="Foster-Nyarko E."/>
            <person name="Jarju S."/>
            <person name="Secka A."/>
            <person name="Antonio M."/>
            <person name="Oren A."/>
            <person name="Chaudhuri R.R."/>
            <person name="La Ragione R."/>
            <person name="Hildebrand F."/>
            <person name="Pallen M.J."/>
        </authorList>
    </citation>
    <scope>NUCLEOTIDE SEQUENCE</scope>
    <source>
        <strain evidence="2">ChiHecec2B26-12326</strain>
    </source>
</reference>
<dbReference type="Pfam" id="PF04851">
    <property type="entry name" value="ResIII"/>
    <property type="match status" value="1"/>
</dbReference>
<protein>
    <submittedName>
        <fullName evidence="2">DEAD/DEAH box helicase family protein</fullName>
    </submittedName>
</protein>
<dbReference type="GO" id="GO:0016787">
    <property type="term" value="F:hydrolase activity"/>
    <property type="evidence" value="ECO:0007669"/>
    <property type="project" value="InterPro"/>
</dbReference>
<proteinExistence type="predicted"/>
<dbReference type="InterPro" id="IPR027417">
    <property type="entry name" value="P-loop_NTPase"/>
</dbReference>
<dbReference type="EMBL" id="DXEN01000072">
    <property type="protein sequence ID" value="HIX86861.1"/>
    <property type="molecule type" value="Genomic_DNA"/>
</dbReference>
<dbReference type="Gene3D" id="3.40.50.300">
    <property type="entry name" value="P-loop containing nucleotide triphosphate hydrolases"/>
    <property type="match status" value="1"/>
</dbReference>
<keyword evidence="2" id="KW-0347">Helicase</keyword>
<reference evidence="2" key="2">
    <citation type="submission" date="2021-04" db="EMBL/GenBank/DDBJ databases">
        <authorList>
            <person name="Gilroy R."/>
        </authorList>
    </citation>
    <scope>NUCLEOTIDE SEQUENCE</scope>
    <source>
        <strain evidence="2">ChiHecec2B26-12326</strain>
    </source>
</reference>
<gene>
    <name evidence="2" type="ORF">H9848_09690</name>
</gene>
<dbReference type="GO" id="GO:0004386">
    <property type="term" value="F:helicase activity"/>
    <property type="evidence" value="ECO:0007669"/>
    <property type="project" value="UniProtKB-KW"/>
</dbReference>
<evidence type="ECO:0000313" key="3">
    <source>
        <dbReference type="Proteomes" id="UP000823847"/>
    </source>
</evidence>
<feature type="domain" description="Helicase/UvrB N-terminal" evidence="1">
    <location>
        <begin position="194"/>
        <end position="336"/>
    </location>
</feature>
<comment type="caution">
    <text evidence="2">The sequence shown here is derived from an EMBL/GenBank/DDBJ whole genome shotgun (WGS) entry which is preliminary data.</text>
</comment>
<dbReference type="AlphaFoldDB" id="A0A9D2BR82"/>
<dbReference type="GO" id="GO:0003677">
    <property type="term" value="F:DNA binding"/>
    <property type="evidence" value="ECO:0007669"/>
    <property type="project" value="InterPro"/>
</dbReference>
<keyword evidence="2" id="KW-0378">Hydrolase</keyword>
<evidence type="ECO:0000313" key="2">
    <source>
        <dbReference type="EMBL" id="HIX86861.1"/>
    </source>
</evidence>
<dbReference type="SUPFAM" id="SSF52540">
    <property type="entry name" value="P-loop containing nucleoside triphosphate hydrolases"/>
    <property type="match status" value="1"/>
</dbReference>
<evidence type="ECO:0000259" key="1">
    <source>
        <dbReference type="Pfam" id="PF04851"/>
    </source>
</evidence>